<dbReference type="RefSeq" id="WP_120677736.1">
    <property type="nucleotide sequence ID" value="NZ_RBAL01000004.1"/>
</dbReference>
<comment type="caution">
    <text evidence="1">The sequence shown here is derived from an EMBL/GenBank/DDBJ whole genome shotgun (WGS) entry which is preliminary data.</text>
</comment>
<evidence type="ECO:0000313" key="1">
    <source>
        <dbReference type="EMBL" id="RKN43993.1"/>
    </source>
</evidence>
<reference evidence="1 2" key="1">
    <citation type="journal article" date="2014" name="Int. J. Syst. Evol. Microbiol.">
        <title>Streptomyces hoynatensis sp. nov., isolated from deep marine sediment.</title>
        <authorList>
            <person name="Veyisoglu A."/>
            <person name="Sahin N."/>
        </authorList>
    </citation>
    <scope>NUCLEOTIDE SEQUENCE [LARGE SCALE GENOMIC DNA]</scope>
    <source>
        <strain evidence="1 2">KCTC 29097</strain>
    </source>
</reference>
<dbReference type="EMBL" id="RBAL01000004">
    <property type="protein sequence ID" value="RKN43993.1"/>
    <property type="molecule type" value="Genomic_DNA"/>
</dbReference>
<name>A0A3A9Z6V5_9ACTN</name>
<dbReference type="AlphaFoldDB" id="A0A3A9Z6V5"/>
<dbReference type="OrthoDB" id="8428173at2"/>
<gene>
    <name evidence="1" type="ORF">D7294_09960</name>
</gene>
<sequence length="752" mass="80893">MTDWTLLPQLVVRSAGFPWELTHLLRHEETARGVDAAHEREARARRLAGELTPLRRLTRGEAARLRGLRPLPPSGAFPGEWHARWNEATGALATAREELTAAAERDARREREALAALAADERFLDAVVCSGPGVYRELARHGAGRARLRRQVASYVQRFAAKCETMSFFGPVNYATVDPGQAEEAVFSWQGHLALRERRAYLAAWAFEGLQEAVAGSGDFAAALVPRPKTLREAAAACREPAVRALVAAADGRRTLAGAARRAGLDLPEAVAALGTARSRGVLTHDAEPDATAVDPTRWLAARAGRRPPLPPGLADGLGRVVELLDRYPAAAPGRKAEIQAELAARVPGRAPAAGGRSRFYNDRVIVHEAAAGTLDLTLGGGLAHDLRTAVPAVLDLLGRAAELTREANNRQVAAHLGPGRFPLLAAMRRCAGLPLAADPWLPEVVAGALREADRDAAEVDLRGRLAPPPPARWPLLCSVDVMAVTADLAAYRAGRTPLVLGDIHDAPLLTPWALQFHPDAAGALAERDRLLSRALSGFPAVNVVARRTTGLPPLRLPGLLLELGPVRDPGPRVALDRLFVHSDGRRAGLRSPDHEGELVFHNGELDSALHTALALPRIRPPALPALPRMPRLRWGNLVWARRRLRLPSAELAAWPPASRPAELLGAARALLRTHGVPARFFAKAPHERKPVYVDAACPLLLECLARLARGAAHVDLSEALPGEEQSWLADGSARFAAEFRCVYVGAPREDS</sequence>
<evidence type="ECO:0000313" key="2">
    <source>
        <dbReference type="Proteomes" id="UP000272474"/>
    </source>
</evidence>
<dbReference type="Proteomes" id="UP000272474">
    <property type="component" value="Unassembled WGS sequence"/>
</dbReference>
<keyword evidence="2" id="KW-1185">Reference proteome</keyword>
<accession>A0A3A9Z6V5</accession>
<proteinExistence type="predicted"/>
<protein>
    <submittedName>
        <fullName evidence="1">Lantibiotic dehydratase</fullName>
    </submittedName>
</protein>
<organism evidence="1 2">
    <name type="scientific">Streptomyces hoynatensis</name>
    <dbReference type="NCBI Taxonomy" id="1141874"/>
    <lineage>
        <taxon>Bacteria</taxon>
        <taxon>Bacillati</taxon>
        <taxon>Actinomycetota</taxon>
        <taxon>Actinomycetes</taxon>
        <taxon>Kitasatosporales</taxon>
        <taxon>Streptomycetaceae</taxon>
        <taxon>Streptomyces</taxon>
    </lineage>
</organism>